<dbReference type="STRING" id="746697.Aeqsu_0183"/>
<dbReference type="KEGG" id="asl:Aeqsu_0183"/>
<protein>
    <recommendedName>
        <fullName evidence="3">DUF4177 domain-containing protein</fullName>
    </recommendedName>
</protein>
<reference evidence="1 2" key="1">
    <citation type="submission" date="2012-06" db="EMBL/GenBank/DDBJ databases">
        <title>The complete genome of Aequorivita sublithincola DSM 14238.</title>
        <authorList>
            <consortium name="US DOE Joint Genome Institute (JGI-PGF)"/>
            <person name="Lucas S."/>
            <person name="Copeland A."/>
            <person name="Lapidus A."/>
            <person name="Goodwin L."/>
            <person name="Pitluck S."/>
            <person name="Peters L."/>
            <person name="Munk A.C.C."/>
            <person name="Kyrpides N."/>
            <person name="Mavromatis K."/>
            <person name="Pagani I."/>
            <person name="Ivanova N."/>
            <person name="Ovchinnikova G."/>
            <person name="Zeytun A."/>
            <person name="Detter J.C."/>
            <person name="Han C."/>
            <person name="Land M."/>
            <person name="Hauser L."/>
            <person name="Markowitz V."/>
            <person name="Cheng J.-F."/>
            <person name="Hugenholtz P."/>
            <person name="Woyke T."/>
            <person name="Wu D."/>
            <person name="Tindall B."/>
            <person name="Faehnrich R."/>
            <person name="Brambilla E."/>
            <person name="Klenk H.-P."/>
            <person name="Eisen J.A."/>
        </authorList>
    </citation>
    <scope>NUCLEOTIDE SEQUENCE [LARGE SCALE GENOMIC DNA]</scope>
    <source>
        <strain evidence="2">DSM 14238 / LMG 21431 / ACAM 643 / 9-3</strain>
    </source>
</reference>
<gene>
    <name evidence="1" type="ordered locus">Aeqsu_0183</name>
</gene>
<dbReference type="RefSeq" id="WP_014780967.1">
    <property type="nucleotide sequence ID" value="NC_018013.1"/>
</dbReference>
<evidence type="ECO:0008006" key="3">
    <source>
        <dbReference type="Google" id="ProtNLM"/>
    </source>
</evidence>
<dbReference type="EMBL" id="CP003280">
    <property type="protein sequence ID" value="AFL79709.1"/>
    <property type="molecule type" value="Genomic_DNA"/>
</dbReference>
<keyword evidence="2" id="KW-1185">Reference proteome</keyword>
<evidence type="ECO:0000313" key="1">
    <source>
        <dbReference type="EMBL" id="AFL79709.1"/>
    </source>
</evidence>
<dbReference type="Proteomes" id="UP000006049">
    <property type="component" value="Chromosome"/>
</dbReference>
<proteinExistence type="predicted"/>
<dbReference type="PATRIC" id="fig|746697.3.peg.192"/>
<accession>I3YRU1</accession>
<dbReference type="OrthoDB" id="710926at2"/>
<name>I3YRU1_AEQSU</name>
<sequence>MEYKVIPFAAHIDHKTGSSNNVALQLEQIINKYNQDGWTYIRMETISNNVASDAGCFGLGAKPGFTVVSNMLVFKK</sequence>
<dbReference type="eggNOG" id="ENOG50330RK">
    <property type="taxonomic scope" value="Bacteria"/>
</dbReference>
<dbReference type="HOGENOM" id="CLU_173857_0_0_10"/>
<evidence type="ECO:0000313" key="2">
    <source>
        <dbReference type="Proteomes" id="UP000006049"/>
    </source>
</evidence>
<organism evidence="1 2">
    <name type="scientific">Aequorivita sublithincola (strain DSM 14238 / LMG 21431 / ACAM 643 / 9-3)</name>
    <dbReference type="NCBI Taxonomy" id="746697"/>
    <lineage>
        <taxon>Bacteria</taxon>
        <taxon>Pseudomonadati</taxon>
        <taxon>Bacteroidota</taxon>
        <taxon>Flavobacteriia</taxon>
        <taxon>Flavobacteriales</taxon>
        <taxon>Flavobacteriaceae</taxon>
        <taxon>Aequorivita</taxon>
    </lineage>
</organism>
<dbReference type="AlphaFoldDB" id="I3YRU1"/>